<dbReference type="SUPFAM" id="SSF53335">
    <property type="entry name" value="S-adenosyl-L-methionine-dependent methyltransferases"/>
    <property type="match status" value="1"/>
</dbReference>
<feature type="domain" description="Methyltransferase type 11" evidence="1">
    <location>
        <begin position="54"/>
        <end position="148"/>
    </location>
</feature>
<name>A0A9D1EBJ6_9FIRM</name>
<comment type="caution">
    <text evidence="2">The sequence shown here is derived from an EMBL/GenBank/DDBJ whole genome shotgun (WGS) entry which is preliminary data.</text>
</comment>
<keyword evidence="2" id="KW-0808">Transferase</keyword>
<dbReference type="Pfam" id="PF08241">
    <property type="entry name" value="Methyltransf_11"/>
    <property type="match status" value="1"/>
</dbReference>
<dbReference type="Gene3D" id="3.40.50.150">
    <property type="entry name" value="Vaccinia Virus protein VP39"/>
    <property type="match status" value="1"/>
</dbReference>
<dbReference type="GO" id="GO:0032259">
    <property type="term" value="P:methylation"/>
    <property type="evidence" value="ECO:0007669"/>
    <property type="project" value="UniProtKB-KW"/>
</dbReference>
<sequence length="240" mass="28131">MEELKKQIVSYWSQRAEAFGDQRLREYFDEKHEEWLRELRRYLPDVESGKTRILDVGTGTGFFAFLLAGEGYRVTGIDLTEDMIAKARETAEKLKIFPEFLVMDAEEPSFGEESFDVIVTRNLTWSLPHLKRAYRSWHRLLEPGGILINFDADYCRETPAEHLPEHHAHKALSEGTLREYEAIKGKLRRTQQERPAWDEALLREVGFSDVRVDTSVWERIYARKDEFYNPTPIFTITARA</sequence>
<dbReference type="EMBL" id="DVHM01000183">
    <property type="protein sequence ID" value="HIR71713.1"/>
    <property type="molecule type" value="Genomic_DNA"/>
</dbReference>
<dbReference type="InterPro" id="IPR029063">
    <property type="entry name" value="SAM-dependent_MTases_sf"/>
</dbReference>
<dbReference type="PANTHER" id="PTHR43591">
    <property type="entry name" value="METHYLTRANSFERASE"/>
    <property type="match status" value="1"/>
</dbReference>
<dbReference type="AlphaFoldDB" id="A0A9D1EBJ6"/>
<evidence type="ECO:0000313" key="2">
    <source>
        <dbReference type="EMBL" id="HIR71713.1"/>
    </source>
</evidence>
<reference evidence="2" key="2">
    <citation type="journal article" date="2021" name="PeerJ">
        <title>Extensive microbial diversity within the chicken gut microbiome revealed by metagenomics and culture.</title>
        <authorList>
            <person name="Gilroy R."/>
            <person name="Ravi A."/>
            <person name="Getino M."/>
            <person name="Pursley I."/>
            <person name="Horton D.L."/>
            <person name="Alikhan N.F."/>
            <person name="Baker D."/>
            <person name="Gharbi K."/>
            <person name="Hall N."/>
            <person name="Watson M."/>
            <person name="Adriaenssens E.M."/>
            <person name="Foster-Nyarko E."/>
            <person name="Jarju S."/>
            <person name="Secka A."/>
            <person name="Antonio M."/>
            <person name="Oren A."/>
            <person name="Chaudhuri R.R."/>
            <person name="La Ragione R."/>
            <person name="Hildebrand F."/>
            <person name="Pallen M.J."/>
        </authorList>
    </citation>
    <scope>NUCLEOTIDE SEQUENCE</scope>
    <source>
        <strain evidence="2">ChiSjej5B23-6657</strain>
    </source>
</reference>
<organism evidence="2 3">
    <name type="scientific">Candidatus Pullilachnospira gallistercoris</name>
    <dbReference type="NCBI Taxonomy" id="2840911"/>
    <lineage>
        <taxon>Bacteria</taxon>
        <taxon>Bacillati</taxon>
        <taxon>Bacillota</taxon>
        <taxon>Clostridia</taxon>
        <taxon>Lachnospirales</taxon>
        <taxon>Lachnospiraceae</taxon>
        <taxon>Lachnospiraceae incertae sedis</taxon>
        <taxon>Candidatus Pullilachnospira</taxon>
    </lineage>
</organism>
<evidence type="ECO:0000259" key="1">
    <source>
        <dbReference type="Pfam" id="PF08241"/>
    </source>
</evidence>
<dbReference type="Proteomes" id="UP000823912">
    <property type="component" value="Unassembled WGS sequence"/>
</dbReference>
<evidence type="ECO:0000313" key="3">
    <source>
        <dbReference type="Proteomes" id="UP000823912"/>
    </source>
</evidence>
<accession>A0A9D1EBJ6</accession>
<protein>
    <submittedName>
        <fullName evidence="2">Methyltransferase domain-containing protein</fullName>
    </submittedName>
</protein>
<gene>
    <name evidence="2" type="ORF">IAA55_10615</name>
</gene>
<reference evidence="2" key="1">
    <citation type="submission" date="2020-10" db="EMBL/GenBank/DDBJ databases">
        <authorList>
            <person name="Gilroy R."/>
        </authorList>
    </citation>
    <scope>NUCLEOTIDE SEQUENCE</scope>
    <source>
        <strain evidence="2">ChiSjej5B23-6657</strain>
    </source>
</reference>
<dbReference type="CDD" id="cd02440">
    <property type="entry name" value="AdoMet_MTases"/>
    <property type="match status" value="1"/>
</dbReference>
<dbReference type="PANTHER" id="PTHR43591:SF24">
    <property type="entry name" value="2-METHOXY-6-POLYPRENYL-1,4-BENZOQUINOL METHYLASE, MITOCHONDRIAL"/>
    <property type="match status" value="1"/>
</dbReference>
<proteinExistence type="predicted"/>
<dbReference type="InterPro" id="IPR013216">
    <property type="entry name" value="Methyltransf_11"/>
</dbReference>
<keyword evidence="2" id="KW-0489">Methyltransferase</keyword>
<dbReference type="GO" id="GO:0008757">
    <property type="term" value="F:S-adenosylmethionine-dependent methyltransferase activity"/>
    <property type="evidence" value="ECO:0007669"/>
    <property type="project" value="InterPro"/>
</dbReference>